<dbReference type="InterPro" id="IPR045851">
    <property type="entry name" value="AMP-bd_C_sf"/>
</dbReference>
<keyword evidence="3" id="KW-1185">Reference proteome</keyword>
<dbReference type="Proteomes" id="UP000191500">
    <property type="component" value="Unassembled WGS sequence"/>
</dbReference>
<sequence>MTIVVESLPNEPLFHHILDAFRANPRFLLVYDWIKGTEASCLQLLTDILCMRRRIVQTLPASMFDSRNMIIPQRPFILVLAPGNYDFVVAAFGVLCCGAAFSPISSNLSPEEAIYILELTNAACILFAPEFEEQASAIQQHAASKENGSRPLITIPIASYNELPTPMPHVKIGQNMSMDPQSPGVLVFTSGTTGPPKGIVRPRSIWYTLPESFPSGGVALCFRPAVRGATAMPLVWRAVNGVRTEIISDDTCQIWERLRTGDVTHLNMVPSSWRSFIRYFNEHIDVLPANKRAEFLKGARSLQKPVITGDFLEPKAMKLCRDLLGRHLINIYGSTEMGAVISTTKEQGSIIERCIGRPREGVQVRLSEGDHGDILIKSPMMFTSYLGNEVATRAAFDGEGYYRTGDVGRRVGDQYVLEGRSATDVIRCYGLWVPLQEVEARLAELPYISEAYVVPVEFNCIQQIAALVRLTNVKLPPSLLDIQGDLQDKLQKYKLPTLLRILRNGERILQSAAGKLMRKEIAESYFQTSIKGELPREVEFCDAKAKAASGRRKAWDWAGMV</sequence>
<gene>
    <name evidence="2" type="ORF">PENCOP_c008G07450</name>
</gene>
<dbReference type="InterPro" id="IPR050237">
    <property type="entry name" value="ATP-dep_AMP-bd_enzyme"/>
</dbReference>
<dbReference type="InterPro" id="IPR020845">
    <property type="entry name" value="AMP-binding_CS"/>
</dbReference>
<dbReference type="PANTHER" id="PTHR43767">
    <property type="entry name" value="LONG-CHAIN-FATTY-ACID--COA LIGASE"/>
    <property type="match status" value="1"/>
</dbReference>
<evidence type="ECO:0000259" key="1">
    <source>
        <dbReference type="Pfam" id="PF00501"/>
    </source>
</evidence>
<evidence type="ECO:0000313" key="3">
    <source>
        <dbReference type="Proteomes" id="UP000191500"/>
    </source>
</evidence>
<dbReference type="InterPro" id="IPR000873">
    <property type="entry name" value="AMP-dep_synth/lig_dom"/>
</dbReference>
<proteinExistence type="predicted"/>
<dbReference type="Gene3D" id="3.30.300.30">
    <property type="match status" value="1"/>
</dbReference>
<dbReference type="Gene3D" id="3.40.50.12780">
    <property type="entry name" value="N-terminal domain of ligase-like"/>
    <property type="match status" value="1"/>
</dbReference>
<dbReference type="STRING" id="36646.A0A1V6UJA6"/>
<dbReference type="PANTHER" id="PTHR43767:SF10">
    <property type="entry name" value="SURFACTIN SYNTHASE SUBUNIT 1"/>
    <property type="match status" value="1"/>
</dbReference>
<dbReference type="PROSITE" id="PS00455">
    <property type="entry name" value="AMP_BINDING"/>
    <property type="match status" value="1"/>
</dbReference>
<organism evidence="2 3">
    <name type="scientific">Penicillium coprophilum</name>
    <dbReference type="NCBI Taxonomy" id="36646"/>
    <lineage>
        <taxon>Eukaryota</taxon>
        <taxon>Fungi</taxon>
        <taxon>Dikarya</taxon>
        <taxon>Ascomycota</taxon>
        <taxon>Pezizomycotina</taxon>
        <taxon>Eurotiomycetes</taxon>
        <taxon>Eurotiomycetidae</taxon>
        <taxon>Eurotiales</taxon>
        <taxon>Aspergillaceae</taxon>
        <taxon>Penicillium</taxon>
    </lineage>
</organism>
<dbReference type="EMBL" id="MDDG01000008">
    <property type="protein sequence ID" value="OQE38516.1"/>
    <property type="molecule type" value="Genomic_DNA"/>
</dbReference>
<feature type="domain" description="AMP-dependent synthetase/ligase" evidence="1">
    <location>
        <begin position="76"/>
        <end position="386"/>
    </location>
</feature>
<reference evidence="3" key="1">
    <citation type="journal article" date="2017" name="Nat. Microbiol.">
        <title>Global analysis of biosynthetic gene clusters reveals vast potential of secondary metabolite production in Penicillium species.</title>
        <authorList>
            <person name="Nielsen J.C."/>
            <person name="Grijseels S."/>
            <person name="Prigent S."/>
            <person name="Ji B."/>
            <person name="Dainat J."/>
            <person name="Nielsen K.F."/>
            <person name="Frisvad J.C."/>
            <person name="Workman M."/>
            <person name="Nielsen J."/>
        </authorList>
    </citation>
    <scope>NUCLEOTIDE SEQUENCE [LARGE SCALE GENOMIC DNA]</scope>
    <source>
        <strain evidence="3">IBT 31321</strain>
    </source>
</reference>
<comment type="caution">
    <text evidence="2">The sequence shown here is derived from an EMBL/GenBank/DDBJ whole genome shotgun (WGS) entry which is preliminary data.</text>
</comment>
<protein>
    <recommendedName>
        <fullName evidence="1">AMP-dependent synthetase/ligase domain-containing protein</fullName>
    </recommendedName>
</protein>
<evidence type="ECO:0000313" key="2">
    <source>
        <dbReference type="EMBL" id="OQE38516.1"/>
    </source>
</evidence>
<accession>A0A1V6UJA6</accession>
<dbReference type="AlphaFoldDB" id="A0A1V6UJA6"/>
<dbReference type="InterPro" id="IPR042099">
    <property type="entry name" value="ANL_N_sf"/>
</dbReference>
<name>A0A1V6UJA6_9EURO</name>
<dbReference type="SUPFAM" id="SSF56801">
    <property type="entry name" value="Acetyl-CoA synthetase-like"/>
    <property type="match status" value="1"/>
</dbReference>
<dbReference type="Pfam" id="PF00501">
    <property type="entry name" value="AMP-binding"/>
    <property type="match status" value="1"/>
</dbReference>